<evidence type="ECO:0000313" key="2">
    <source>
        <dbReference type="EMBL" id="ALP94315.1"/>
    </source>
</evidence>
<reference evidence="2 3" key="1">
    <citation type="journal article" date="2015" name="Nat. Commun.">
        <title>Production of butyrate from lysine and the Amadori product fructoselysine by a human gut commensal.</title>
        <authorList>
            <person name="Bui T.P."/>
            <person name="Ritari J."/>
            <person name="Boeren S."/>
            <person name="de Waard P."/>
            <person name="Plugge C.M."/>
            <person name="de Vos W.M."/>
        </authorList>
    </citation>
    <scope>NUCLEOTIDE SEQUENCE [LARGE SCALE GENOMIC DNA]</scope>
    <source>
        <strain evidence="2 3">AF211</strain>
    </source>
</reference>
<dbReference type="GO" id="GO:0003676">
    <property type="term" value="F:nucleic acid binding"/>
    <property type="evidence" value="ECO:0007669"/>
    <property type="project" value="InterPro"/>
</dbReference>
<protein>
    <recommendedName>
        <fullName evidence="1">DUF6094 domain-containing protein</fullName>
    </recommendedName>
</protein>
<dbReference type="InterPro" id="IPR002052">
    <property type="entry name" value="DNA_methylase_N6_adenine_CS"/>
</dbReference>
<dbReference type="InterPro" id="IPR046076">
    <property type="entry name" value="DUF6094"/>
</dbReference>
<dbReference type="PRINTS" id="PR00507">
    <property type="entry name" value="N12N6MTFRASE"/>
</dbReference>
<proteinExistence type="predicted"/>
<dbReference type="SUPFAM" id="SSF53335">
    <property type="entry name" value="S-adenosyl-L-methionine-dependent methyltransferases"/>
    <property type="match status" value="1"/>
</dbReference>
<dbReference type="Proteomes" id="UP000064844">
    <property type="component" value="Chromosome"/>
</dbReference>
<dbReference type="EMBL" id="CP011307">
    <property type="protein sequence ID" value="ALP94315.1"/>
    <property type="molecule type" value="Genomic_DNA"/>
</dbReference>
<feature type="domain" description="DUF6094" evidence="1">
    <location>
        <begin position="6"/>
        <end position="348"/>
    </location>
</feature>
<evidence type="ECO:0000313" key="3">
    <source>
        <dbReference type="Proteomes" id="UP000064844"/>
    </source>
</evidence>
<dbReference type="Pfam" id="PF19587">
    <property type="entry name" value="DUF6094"/>
    <property type="match status" value="1"/>
</dbReference>
<dbReference type="Gene3D" id="3.40.50.150">
    <property type="entry name" value="Vaccinia Virus protein VP39"/>
    <property type="match status" value="1"/>
</dbReference>
<reference evidence="3" key="2">
    <citation type="submission" date="2015-04" db="EMBL/GenBank/DDBJ databases">
        <title>A butyrogenic pathway from the amino acid lysine in a human gut commensal.</title>
        <authorList>
            <person name="de Vos W.M."/>
            <person name="Bui N.T.P."/>
            <person name="Plugge C.M."/>
            <person name="Ritari J."/>
        </authorList>
    </citation>
    <scope>NUCLEOTIDE SEQUENCE [LARGE SCALE GENOMIC DNA]</scope>
    <source>
        <strain evidence="3">AF211</strain>
    </source>
</reference>
<accession>A0A0S2W4S0</accession>
<dbReference type="AlphaFoldDB" id="A0A0S2W4S0"/>
<dbReference type="InterPro" id="IPR029063">
    <property type="entry name" value="SAM-dependent_MTases_sf"/>
</dbReference>
<keyword evidence="3" id="KW-1185">Reference proteome</keyword>
<dbReference type="KEGG" id="ibu:IB211_01924c"/>
<dbReference type="PATRIC" id="fig|1297617.4.peg.1986"/>
<dbReference type="CDD" id="cd02440">
    <property type="entry name" value="AdoMet_MTases"/>
    <property type="match status" value="1"/>
</dbReference>
<dbReference type="PROSITE" id="PS00092">
    <property type="entry name" value="N6_MTASE"/>
    <property type="match status" value="1"/>
</dbReference>
<dbReference type="STRING" id="1297617.IB211_01924c"/>
<dbReference type="RefSeq" id="WP_147586144.1">
    <property type="nucleotide sequence ID" value="NZ_CP011307.1"/>
</dbReference>
<name>A0A0S2W4S0_9FIRM</name>
<sequence length="471" mass="52888">MSEQENQQRQEIPFAAEKLSEARTAIFRGSAELLAWRARVEKYHQADPKRARECYEELVKARKRLTAALGSARLALLEMEDYSAAGTAGKLQAGLTGFNLMSRAYKPVYEALRGFAGKLPKRADTVNAQVIGRLMNQVRMGYYPTDPENISHILRAIRFPEGVTTNVFDPCCGCGKALRQIAQGNNCYAYGVELDEARAEEAQTRLHRVGVGSFFHSRISSESFHLMLLNPPYLSVLNQGGTRARHEKRFLVESLGHLMVGGLLIYVIPYYRLTPDICRILGENFDDLSVWRFTDGEFQKFKQAVILGRRKKRADDPEAGTPLERYADPALLPCITQVEEGRYALPAVSRTVETFKGERFNEKELERQLSQSDSIRRLMNAKSTLDRTDKHPLLPLSIGQIGLVGGSGMINGLIECDTPHIIKGRIIKVKTEEREEKYSSHGVHIGAEIKEVISNKMVFNVLTPQGFKALT</sequence>
<organism evidence="2 3">
    <name type="scientific">Intestinimonas butyriciproducens</name>
    <dbReference type="NCBI Taxonomy" id="1297617"/>
    <lineage>
        <taxon>Bacteria</taxon>
        <taxon>Bacillati</taxon>
        <taxon>Bacillota</taxon>
        <taxon>Clostridia</taxon>
        <taxon>Eubacteriales</taxon>
        <taxon>Intestinimonas</taxon>
    </lineage>
</organism>
<gene>
    <name evidence="2" type="ORF">IB211_01924c</name>
</gene>
<dbReference type="GO" id="GO:0008168">
    <property type="term" value="F:methyltransferase activity"/>
    <property type="evidence" value="ECO:0007669"/>
    <property type="project" value="InterPro"/>
</dbReference>
<evidence type="ECO:0000259" key="1">
    <source>
        <dbReference type="Pfam" id="PF19587"/>
    </source>
</evidence>
<dbReference type="GO" id="GO:0032259">
    <property type="term" value="P:methylation"/>
    <property type="evidence" value="ECO:0007669"/>
    <property type="project" value="InterPro"/>
</dbReference>